<feature type="non-terminal residue" evidence="2">
    <location>
        <position position="73"/>
    </location>
</feature>
<sequence>VTISPLSNQTRPKQNQKKKKNEPKFHARNGVGPRESDGEDCVESAAGVINKFIGGINGRDLPRCGPWFVDWIS</sequence>
<reference evidence="2 3" key="1">
    <citation type="journal article" date="2020" name="bioRxiv">
        <title>Sequence and annotation of 42 cannabis genomes reveals extensive copy number variation in cannabinoid synthesis and pathogen resistance genes.</title>
        <authorList>
            <person name="Mckernan K.J."/>
            <person name="Helbert Y."/>
            <person name="Kane L.T."/>
            <person name="Ebling H."/>
            <person name="Zhang L."/>
            <person name="Liu B."/>
            <person name="Eaton Z."/>
            <person name="Mclaughlin S."/>
            <person name="Kingan S."/>
            <person name="Baybayan P."/>
            <person name="Concepcion G."/>
            <person name="Jordan M."/>
            <person name="Riva A."/>
            <person name="Barbazuk W."/>
            <person name="Harkins T."/>
        </authorList>
    </citation>
    <scope>NUCLEOTIDE SEQUENCE [LARGE SCALE GENOMIC DNA]</scope>
    <source>
        <strain evidence="3">cv. Jamaican Lion 4</strain>
        <tissue evidence="2">Leaf</tissue>
    </source>
</reference>
<evidence type="ECO:0000313" key="2">
    <source>
        <dbReference type="EMBL" id="KAF4380098.1"/>
    </source>
</evidence>
<comment type="caution">
    <text evidence="2">The sequence shown here is derived from an EMBL/GenBank/DDBJ whole genome shotgun (WGS) entry which is preliminary data.</text>
</comment>
<organism evidence="2 3">
    <name type="scientific">Cannabis sativa</name>
    <name type="common">Hemp</name>
    <name type="synonym">Marijuana</name>
    <dbReference type="NCBI Taxonomy" id="3483"/>
    <lineage>
        <taxon>Eukaryota</taxon>
        <taxon>Viridiplantae</taxon>
        <taxon>Streptophyta</taxon>
        <taxon>Embryophyta</taxon>
        <taxon>Tracheophyta</taxon>
        <taxon>Spermatophyta</taxon>
        <taxon>Magnoliopsida</taxon>
        <taxon>eudicotyledons</taxon>
        <taxon>Gunneridae</taxon>
        <taxon>Pentapetalae</taxon>
        <taxon>rosids</taxon>
        <taxon>fabids</taxon>
        <taxon>Rosales</taxon>
        <taxon>Cannabaceae</taxon>
        <taxon>Cannabis</taxon>
    </lineage>
</organism>
<evidence type="ECO:0000313" key="3">
    <source>
        <dbReference type="Proteomes" id="UP000525078"/>
    </source>
</evidence>
<feature type="compositionally biased region" description="Polar residues" evidence="1">
    <location>
        <begin position="1"/>
        <end position="11"/>
    </location>
</feature>
<evidence type="ECO:0000256" key="1">
    <source>
        <dbReference type="SAM" id="MobiDB-lite"/>
    </source>
</evidence>
<gene>
    <name evidence="2" type="ORF">F8388_018222</name>
</gene>
<dbReference type="AlphaFoldDB" id="A0A7J6GBB6"/>
<accession>A0A7J6GBB6</accession>
<protein>
    <submittedName>
        <fullName evidence="2">Uncharacterized protein</fullName>
    </submittedName>
</protein>
<proteinExistence type="predicted"/>
<name>A0A7J6GBB6_CANSA</name>
<feature type="region of interest" description="Disordered" evidence="1">
    <location>
        <begin position="1"/>
        <end position="39"/>
    </location>
</feature>
<dbReference type="Proteomes" id="UP000525078">
    <property type="component" value="Unassembled WGS sequence"/>
</dbReference>
<dbReference type="EMBL" id="JAATIP010000066">
    <property type="protein sequence ID" value="KAF4380098.1"/>
    <property type="molecule type" value="Genomic_DNA"/>
</dbReference>